<feature type="region of interest" description="Disordered" evidence="1">
    <location>
        <begin position="1021"/>
        <end position="1042"/>
    </location>
</feature>
<dbReference type="PANTHER" id="PTHR46535">
    <property type="entry name" value="NEDD4-BINDING PROTEIN 2"/>
    <property type="match status" value="1"/>
</dbReference>
<dbReference type="Pfam" id="PF01713">
    <property type="entry name" value="Smr"/>
    <property type="match status" value="1"/>
</dbReference>
<gene>
    <name evidence="3" type="ORF">JTE90_015513</name>
</gene>
<dbReference type="InterPro" id="IPR052772">
    <property type="entry name" value="Endo/PolyKinase_Domain-Protein"/>
</dbReference>
<proteinExistence type="predicted"/>
<dbReference type="Gene3D" id="3.40.50.300">
    <property type="entry name" value="P-loop containing nucleotide triphosphate hydrolases"/>
    <property type="match status" value="1"/>
</dbReference>
<dbReference type="Pfam" id="PF13671">
    <property type="entry name" value="AAA_33"/>
    <property type="match status" value="1"/>
</dbReference>
<dbReference type="InterPro" id="IPR013899">
    <property type="entry name" value="DUF1771"/>
</dbReference>
<dbReference type="PANTHER" id="PTHR46535:SF1">
    <property type="entry name" value="NEDD4-BINDING PROTEIN 2"/>
    <property type="match status" value="1"/>
</dbReference>
<comment type="caution">
    <text evidence="3">The sequence shown here is derived from an EMBL/GenBank/DDBJ whole genome shotgun (WGS) entry which is preliminary data.</text>
</comment>
<dbReference type="SMART" id="SM01162">
    <property type="entry name" value="DUF1771"/>
    <property type="match status" value="1"/>
</dbReference>
<dbReference type="GO" id="GO:0005634">
    <property type="term" value="C:nucleus"/>
    <property type="evidence" value="ECO:0007669"/>
    <property type="project" value="TreeGrafter"/>
</dbReference>
<evidence type="ECO:0000259" key="2">
    <source>
        <dbReference type="PROSITE" id="PS50828"/>
    </source>
</evidence>
<sequence length="1663" mass="186823">MSKRMRGKSAQAGSDRGRLTNKCNIGSEVFRNSSAVCDDTDPHQSLKYLIEIFSSKIEEDVISMIFSECAFDVDQSLETLMSLTSDDHGQPPISNVDQKLEQSDNCTNFQQLSNQTAEEVSVLNNDTSIFHDDDKPNNYVEESSSSTYLNDLSFSSSDQSLLSVRSSKNEPNTVNSYSSLLYSSLFSPSNLAAGAIPNSNNNNNNKFSHGIQFDKTVPEQSPQLLYNNCWSNSQLDGTTLKHNDAVNHPTGSGQSKKANRKPTLEDLKWKEDANRLRYAKDLIESGFSVLVLLRGLPGSGKSTLAQTLKSAGVVLSTDDFFGQNGEYNFDPMYLQEAHEWNKKRATTALSQNVSPVIIDNTNTESWEMAPYVQMGKKFNYTIVILEPLTDWKFKPSELMRRNHHGVRKEAIVRMLDRYQHNITVESFAENVDIPMPKPNKMLGADISLPNNLHITHSTNSIKEEVKTNKLVSLEAVVHQEEMPNDSLLDDDYARGSETTNPKMLLRANSLSLDNKNILLFTKCPKCTEKADALENIALTTKTKTFESLEEIKSFVQEDSDDTLSLCNDCILLQASVNEDSSWEEVTEHDNDFLWTAPVQDHGSNSSSLSSIQLQNDFASPEAADNRNMDVFEEGLSQNEQLPNHDEVFEKANNASVLNNPLDLIQAKPSNIFSYDSNNEAGIATKNHLSENTFSEKATNLSCQDMNSETAVADYKLEKNCQVMNTKTVNDGTPFDLQSLKDDNYEHKQENNQLYQNLKISRPKFDSSISTKYEGSHKNNLASENDNQSKPSPMRLSSQSFDEVFVLRESKTKEIEKNIGTNLLRSKFNSVPILEDIDNNSVENGATSALNSSSETGSKDKNCKINVKSCSDSSDTRLWIRDDVEGGSWSNIESQGCPNKAKANAPIRDKDSNHNLISNSTASFTDPKPQRTNLKTTLSSSKNFKENNSSQKFLTLINDCSEKHAASDWDGTVENEPLNKNNEAICDKSFHSPKPPRNVLKSNKFNNLTNSSIDNFVAKSDELGDLNDSPNTSQNCQRSQKKRSPLLKHVEKYLNNDWTFPQFVPNNTSSIPIPEKLPVSNYTTETQTEPLDFVQINKLETCNYECNFRIITPSPNIYEHLENSSLPNAEPDVIPVIARFEKSTCTDDLVLDTEVSKKMDTLHECFPDISEDDLKHLLELCHEDEAWMINLLLDSGYKYNNPNAQEMVKNSFSKDTQSSKLEEENETVPHVSLDTVNKPGELFKSEDAKTVCIVPENCSSTCEASSESKTDSENTNSFQNSRPLEKMQLVLDSEFALQLEELFGQKADIAALPSSPAERTIEIDLEFAKLLYEKWKNPTKSKTLLNTIEGTDSKSKKNKNKSQVKHTPPKNMKVMQLTPKESMSFSEIMDMEYALQVHKNQKLNTDEDFATKLKRIELYNMFPGADTIALDEIFEANDYSLKNSVLAIGEDFGEPNTDKTEQPELPIVETNDNCDKLKVLQEFENNDWSDWVFKECNLDSETDSSSSSTISPEALELRKEAAEHCVLRQKFIQKAQEAHSRGMRDAGAFYAQKGREHAVKFKEANKAACDLIVQQRNPTSSSQVLDIHGLFVQEAIPYVDEFLKAELQKRPQNSLTKVSIITGQGNHSIRGPKLGPAVMEYLKKCGYRFAEVNRGVLEVYLKCE</sequence>
<dbReference type="Proteomes" id="UP000827092">
    <property type="component" value="Unassembled WGS sequence"/>
</dbReference>
<feature type="compositionally biased region" description="Polar residues" evidence="1">
    <location>
        <begin position="913"/>
        <end position="931"/>
    </location>
</feature>
<feature type="region of interest" description="Disordered" evidence="1">
    <location>
        <begin position="889"/>
        <end position="931"/>
    </location>
</feature>
<protein>
    <recommendedName>
        <fullName evidence="2">Smr domain-containing protein</fullName>
    </recommendedName>
</protein>
<evidence type="ECO:0000313" key="4">
    <source>
        <dbReference type="Proteomes" id="UP000827092"/>
    </source>
</evidence>
<feature type="compositionally biased region" description="Basic residues" evidence="1">
    <location>
        <begin position="1355"/>
        <end position="1367"/>
    </location>
</feature>
<dbReference type="CDD" id="cd14279">
    <property type="entry name" value="CUE"/>
    <property type="match status" value="1"/>
</dbReference>
<keyword evidence="4" id="KW-1185">Reference proteome</keyword>
<organism evidence="3 4">
    <name type="scientific">Oedothorax gibbosus</name>
    <dbReference type="NCBI Taxonomy" id="931172"/>
    <lineage>
        <taxon>Eukaryota</taxon>
        <taxon>Metazoa</taxon>
        <taxon>Ecdysozoa</taxon>
        <taxon>Arthropoda</taxon>
        <taxon>Chelicerata</taxon>
        <taxon>Arachnida</taxon>
        <taxon>Araneae</taxon>
        <taxon>Araneomorphae</taxon>
        <taxon>Entelegynae</taxon>
        <taxon>Araneoidea</taxon>
        <taxon>Linyphiidae</taxon>
        <taxon>Erigoninae</taxon>
        <taxon>Oedothorax</taxon>
    </lineage>
</organism>
<evidence type="ECO:0000313" key="3">
    <source>
        <dbReference type="EMBL" id="KAG8198689.1"/>
    </source>
</evidence>
<name>A0AAV6VPW4_9ARAC</name>
<dbReference type="GO" id="GO:0004519">
    <property type="term" value="F:endonuclease activity"/>
    <property type="evidence" value="ECO:0007669"/>
    <property type="project" value="TreeGrafter"/>
</dbReference>
<feature type="region of interest" description="Disordered" evidence="1">
    <location>
        <begin position="768"/>
        <end position="796"/>
    </location>
</feature>
<feature type="region of interest" description="Disordered" evidence="1">
    <location>
        <begin position="1345"/>
        <end position="1367"/>
    </location>
</feature>
<accession>A0AAV6VPW4</accession>
<feature type="region of interest" description="Disordered" evidence="1">
    <location>
        <begin position="242"/>
        <end position="263"/>
    </location>
</feature>
<evidence type="ECO:0000256" key="1">
    <source>
        <dbReference type="SAM" id="MobiDB-lite"/>
    </source>
</evidence>
<dbReference type="EMBL" id="JAFNEN010000037">
    <property type="protein sequence ID" value="KAG8198689.1"/>
    <property type="molecule type" value="Genomic_DNA"/>
</dbReference>
<dbReference type="Pfam" id="PF08590">
    <property type="entry name" value="DUF1771"/>
    <property type="match status" value="1"/>
</dbReference>
<dbReference type="SUPFAM" id="SSF160443">
    <property type="entry name" value="SMR domain-like"/>
    <property type="match status" value="1"/>
</dbReference>
<reference evidence="3 4" key="1">
    <citation type="journal article" date="2022" name="Nat. Ecol. Evol.">
        <title>A masculinizing supergene underlies an exaggerated male reproductive morph in a spider.</title>
        <authorList>
            <person name="Hendrickx F."/>
            <person name="De Corte Z."/>
            <person name="Sonet G."/>
            <person name="Van Belleghem S.M."/>
            <person name="Kostlbacher S."/>
            <person name="Vangestel C."/>
        </authorList>
    </citation>
    <scope>NUCLEOTIDE SEQUENCE [LARGE SCALE GENOMIC DNA]</scope>
    <source>
        <strain evidence="3">W744_W776</strain>
    </source>
</reference>
<dbReference type="InterPro" id="IPR027417">
    <property type="entry name" value="P-loop_NTPase"/>
</dbReference>
<dbReference type="PROSITE" id="PS50828">
    <property type="entry name" value="SMR"/>
    <property type="match status" value="1"/>
</dbReference>
<dbReference type="SMART" id="SM00463">
    <property type="entry name" value="SMR"/>
    <property type="match status" value="1"/>
</dbReference>
<dbReference type="Gene3D" id="3.30.1370.110">
    <property type="match status" value="1"/>
</dbReference>
<feature type="domain" description="Smr" evidence="2">
    <location>
        <begin position="1584"/>
        <end position="1661"/>
    </location>
</feature>
<dbReference type="InterPro" id="IPR002625">
    <property type="entry name" value="Smr_dom"/>
</dbReference>
<dbReference type="InterPro" id="IPR036063">
    <property type="entry name" value="Smr_dom_sf"/>
</dbReference>
<feature type="compositionally biased region" description="Polar residues" evidence="1">
    <location>
        <begin position="1027"/>
        <end position="1037"/>
    </location>
</feature>
<dbReference type="SUPFAM" id="SSF52540">
    <property type="entry name" value="P-loop containing nucleoside triphosphate hydrolases"/>
    <property type="match status" value="1"/>
</dbReference>